<sequence length="76" mass="7876">MCVVGISVQISQGGGGLGGGALGVVGRVDEGVEVKVEVALEVVGRVDEAMEEGELMNELHEFMPPKMFPPINAVPN</sequence>
<gene>
    <name evidence="1" type="ORF">CYMTET_35090</name>
</gene>
<evidence type="ECO:0000313" key="2">
    <source>
        <dbReference type="Proteomes" id="UP001190700"/>
    </source>
</evidence>
<dbReference type="Proteomes" id="UP001190700">
    <property type="component" value="Unassembled WGS sequence"/>
</dbReference>
<comment type="caution">
    <text evidence="1">The sequence shown here is derived from an EMBL/GenBank/DDBJ whole genome shotgun (WGS) entry which is preliminary data.</text>
</comment>
<organism evidence="1 2">
    <name type="scientific">Cymbomonas tetramitiformis</name>
    <dbReference type="NCBI Taxonomy" id="36881"/>
    <lineage>
        <taxon>Eukaryota</taxon>
        <taxon>Viridiplantae</taxon>
        <taxon>Chlorophyta</taxon>
        <taxon>Pyramimonadophyceae</taxon>
        <taxon>Pyramimonadales</taxon>
        <taxon>Pyramimonadaceae</taxon>
        <taxon>Cymbomonas</taxon>
    </lineage>
</organism>
<dbReference type="EMBL" id="LGRX02022323">
    <property type="protein sequence ID" value="KAK3255739.1"/>
    <property type="molecule type" value="Genomic_DNA"/>
</dbReference>
<dbReference type="AlphaFoldDB" id="A0AAE0KPJ4"/>
<reference evidence="1 2" key="1">
    <citation type="journal article" date="2015" name="Genome Biol. Evol.">
        <title>Comparative Genomics of a Bacterivorous Green Alga Reveals Evolutionary Causalities and Consequences of Phago-Mixotrophic Mode of Nutrition.</title>
        <authorList>
            <person name="Burns J.A."/>
            <person name="Paasch A."/>
            <person name="Narechania A."/>
            <person name="Kim E."/>
        </authorList>
    </citation>
    <scope>NUCLEOTIDE SEQUENCE [LARGE SCALE GENOMIC DNA]</scope>
    <source>
        <strain evidence="1 2">PLY_AMNH</strain>
    </source>
</reference>
<accession>A0AAE0KPJ4</accession>
<evidence type="ECO:0000313" key="1">
    <source>
        <dbReference type="EMBL" id="KAK3255739.1"/>
    </source>
</evidence>
<proteinExistence type="predicted"/>
<name>A0AAE0KPJ4_9CHLO</name>
<protein>
    <submittedName>
        <fullName evidence="1">Uncharacterized protein</fullName>
    </submittedName>
</protein>
<keyword evidence="2" id="KW-1185">Reference proteome</keyword>